<dbReference type="PANTHER" id="PTHR13367">
    <property type="entry name" value="UBIQUITIN THIOESTERASE"/>
    <property type="match status" value="1"/>
</dbReference>
<accession>A0AAD4F6H0</accession>
<comment type="caution">
    <text evidence="10">The sequence shown here is derived from an EMBL/GenBank/DDBJ whole genome shotgun (WGS) entry which is preliminary data.</text>
</comment>
<evidence type="ECO:0000259" key="8">
    <source>
        <dbReference type="Pfam" id="PF12340"/>
    </source>
</evidence>
<evidence type="ECO:0000256" key="6">
    <source>
        <dbReference type="ARBA" id="ARBA00022807"/>
    </source>
</evidence>
<keyword evidence="4" id="KW-0833">Ubl conjugation pathway</keyword>
<dbReference type="InterPro" id="IPR051346">
    <property type="entry name" value="OTU_Deubiquitinase"/>
</dbReference>
<gene>
    <name evidence="10" type="ORF">NEMBOFW57_004075</name>
</gene>
<feature type="region of interest" description="Disordered" evidence="7">
    <location>
        <begin position="884"/>
        <end position="920"/>
    </location>
</feature>
<dbReference type="EMBL" id="JAHCVI010000001">
    <property type="protein sequence ID" value="KAG7294014.1"/>
    <property type="molecule type" value="Genomic_DNA"/>
</dbReference>
<dbReference type="EC" id="3.4.19.12" evidence="2"/>
<dbReference type="Pfam" id="PF12359">
    <property type="entry name" value="DUF3645"/>
    <property type="match status" value="1"/>
</dbReference>
<feature type="compositionally biased region" description="Polar residues" evidence="7">
    <location>
        <begin position="884"/>
        <end position="893"/>
    </location>
</feature>
<evidence type="ECO:0000313" key="10">
    <source>
        <dbReference type="EMBL" id="KAG7294014.1"/>
    </source>
</evidence>
<reference evidence="10" key="1">
    <citation type="submission" date="2023-02" db="EMBL/GenBank/DDBJ databases">
        <authorList>
            <person name="Palmer J.M."/>
        </authorList>
    </citation>
    <scope>NUCLEOTIDE SEQUENCE</scope>
    <source>
        <strain evidence="10">FW57</strain>
    </source>
</reference>
<dbReference type="AlphaFoldDB" id="A0AAD4F6H0"/>
<feature type="domain" description="DUF3645" evidence="9">
    <location>
        <begin position="435"/>
        <end position="468"/>
    </location>
</feature>
<organism evidence="10 11">
    <name type="scientific">Staphylotrichum longicolle</name>
    <dbReference type="NCBI Taxonomy" id="669026"/>
    <lineage>
        <taxon>Eukaryota</taxon>
        <taxon>Fungi</taxon>
        <taxon>Dikarya</taxon>
        <taxon>Ascomycota</taxon>
        <taxon>Pezizomycotina</taxon>
        <taxon>Sordariomycetes</taxon>
        <taxon>Sordariomycetidae</taxon>
        <taxon>Sordariales</taxon>
        <taxon>Chaetomiaceae</taxon>
        <taxon>Staphylotrichum</taxon>
    </lineage>
</organism>
<keyword evidence="5" id="KW-0378">Hydrolase</keyword>
<evidence type="ECO:0000259" key="9">
    <source>
        <dbReference type="Pfam" id="PF12359"/>
    </source>
</evidence>
<dbReference type="InterPro" id="IPR022099">
    <property type="entry name" value="DUF3638"/>
</dbReference>
<evidence type="ECO:0000256" key="1">
    <source>
        <dbReference type="ARBA" id="ARBA00000707"/>
    </source>
</evidence>
<evidence type="ECO:0000313" key="11">
    <source>
        <dbReference type="Proteomes" id="UP001197093"/>
    </source>
</evidence>
<evidence type="ECO:0000256" key="2">
    <source>
        <dbReference type="ARBA" id="ARBA00012759"/>
    </source>
</evidence>
<evidence type="ECO:0000256" key="7">
    <source>
        <dbReference type="SAM" id="MobiDB-lite"/>
    </source>
</evidence>
<feature type="compositionally biased region" description="Basic and acidic residues" evidence="7">
    <location>
        <begin position="898"/>
        <end position="909"/>
    </location>
</feature>
<name>A0AAD4F6H0_9PEZI</name>
<dbReference type="GO" id="GO:0004843">
    <property type="term" value="F:cysteine-type deubiquitinase activity"/>
    <property type="evidence" value="ECO:0007669"/>
    <property type="project" value="UniProtKB-EC"/>
</dbReference>
<dbReference type="InterPro" id="IPR022105">
    <property type="entry name" value="DUF3645"/>
</dbReference>
<evidence type="ECO:0000256" key="4">
    <source>
        <dbReference type="ARBA" id="ARBA00022786"/>
    </source>
</evidence>
<dbReference type="PANTHER" id="PTHR13367:SF34">
    <property type="match status" value="1"/>
</dbReference>
<evidence type="ECO:0000256" key="3">
    <source>
        <dbReference type="ARBA" id="ARBA00022670"/>
    </source>
</evidence>
<sequence>MLRTELQESDGQHQRLAALVDRLSAVDGLQGHQVAYLQELRGSMESPAAPKRLLACLVNFALTLIYLQRAERLAEYGRDLPKRWSDLQRELSNPGNHDNPDWDPLEHPENLLLEIEQGILIRPVQNEIATKMRSPPENESAVMQLNMGEGKSSVIVPLVAAALADGARLVRVVVAKPQASQMMHMLISRLGALIDRRVFYLPISRSIRLSKKDIKTIRVILDTCISERGVLLVQPEHLLSFKLMGIDRSWTGDGDVMNPLGRKITQLYRDFERDSRDIVDESDENFNVKFELIYTIGAQEAVDMGSDRWILIQELLDLTVTVVRRLMAAEAPVACMSGGLLFEDHGAGRVPVIRVLEDPAGRQLVMTLATEAVLNYILLDGVAEEDIRTVEKADIFSTPITRSALLLLRGLLAKGVLLFTLGPKRFRVNYGLAPDRQPPTMLAVPYRAKDMPSPRSEFSHPDVVIVLTCLSYYYRGLADAELYTCLDVLKNSDQADEEYGRWAAACPDLPSSFHHFSSINVKDRAQCEGKVFPKLRFAKPVADFYLAKVVFPREMKQFPFKLSASGWDLAKPKAQPLTGFSGTNDSKGVLPLSVKALNLQPQTNAAVLSTLLRENNTVLELGDGGGSQVSALTEDMLLGALEKSEQAMQVILDVGAQVIESSNFQMAKKLLQSASNGTKAVIFFNDQDELSVLTRNGVVESFLTSPYATNTGDCLVFLDQAHTRGTDLKLPDHYRAAVTLGPGVTKDTLVQACMRMRKLGEGQWVTFIVSPEMQKRIQGICKITDGRPLVVQDGKRHLHQEEVWKEVERTGGFSPATLESYLEPEAMSLDQRYRPRPAADRDTELAEGMAGMSLGTQLRPQVAFQHSSQLAAIEAKLAAFKNSTRTAPSSTLQEEQERELAPEIEEERHHSRPLPRSALPHDVHPELKSFIITGRILPHSTTFLRPFAALSDTTAAHLFKSPLSSFPSDLHVTRDFVRTVDATGPGYSSDAYQRGVQWVVTTGVHDDGGGGRVRNMVIVSPAEASWIKCVLDRTEDGDDEPPASFPATLHAYLPRSSLAFCSMDDLTTYTVPDVPAGWTAPRELVMQLNLFAGQLYLPSYGEYVRLCRYLGLAYAENAGEEAVAMDGFVGGGGMRSAV</sequence>
<dbReference type="Proteomes" id="UP001197093">
    <property type="component" value="Unassembled WGS sequence"/>
</dbReference>
<keyword evidence="3" id="KW-0645">Protease</keyword>
<feature type="domain" description="DUF3638" evidence="8">
    <location>
        <begin position="101"/>
        <end position="324"/>
    </location>
</feature>
<proteinExistence type="predicted"/>
<keyword evidence="11" id="KW-1185">Reference proteome</keyword>
<dbReference type="GO" id="GO:0006508">
    <property type="term" value="P:proteolysis"/>
    <property type="evidence" value="ECO:0007669"/>
    <property type="project" value="UniProtKB-KW"/>
</dbReference>
<dbReference type="Pfam" id="PF12340">
    <property type="entry name" value="DUF3638"/>
    <property type="match status" value="1"/>
</dbReference>
<comment type="catalytic activity">
    <reaction evidence="1">
        <text>Thiol-dependent hydrolysis of ester, thioester, amide, peptide and isopeptide bonds formed by the C-terminal Gly of ubiquitin (a 76-residue protein attached to proteins as an intracellular targeting signal).</text>
        <dbReference type="EC" id="3.4.19.12"/>
    </reaction>
</comment>
<evidence type="ECO:0000256" key="5">
    <source>
        <dbReference type="ARBA" id="ARBA00022801"/>
    </source>
</evidence>
<keyword evidence="6" id="KW-0788">Thiol protease</keyword>
<protein>
    <recommendedName>
        <fullName evidence="2">ubiquitinyl hydrolase 1</fullName>
        <ecNumber evidence="2">3.4.19.12</ecNumber>
    </recommendedName>
</protein>